<organism evidence="1 2">
    <name type="scientific">Petrachloros mirabilis ULC683</name>
    <dbReference type="NCBI Taxonomy" id="2781853"/>
    <lineage>
        <taxon>Bacteria</taxon>
        <taxon>Bacillati</taxon>
        <taxon>Cyanobacteriota</taxon>
        <taxon>Cyanophyceae</taxon>
        <taxon>Synechococcales</taxon>
        <taxon>Petrachlorosaceae</taxon>
        <taxon>Petrachloros</taxon>
        <taxon>Petrachloros mirabilis</taxon>
    </lineage>
</organism>
<sequence>MANDTHLKLIKRGVERWNRWRKTQFSEQPDLSKADLSGLDLRGINLIGANLTQANLGLANLSHAFLSGANLSEAYLSEANLCCANLSRANLFKADLSFANLTQASLIEAQLVKAILAETILEAANLNYADLSRANLCKADLHNASGLKAVLIETHLSQATLKGANFSKALFSEATLRSADLTEANLSKADLSFANCIEANFSSANLTKSILIEANLRGAHLRGTSLKGVSASRASLGGADLREAVLSGATLIEVDLIKSDLSKSNLSHSILKEAKLSGVVLVKADLTHADLTEADLSTADLNRANLSQAQLTGTNLTRSLLVNTNLEGASLTGACLEDVHPNSATHLEHVICDYLYLKGNDQERHPQTGSFLPGEFQLLFQKVLETVDLLFQDGVDWTAFAYALKRMQAKHPQAELGIQSLENKSDGAIMVRVSTAPEVDKSAIHQEILHIYADTHQLLLESNQKNVRDRLMGGAESPIPSQRESINTLFSLLNPSMAAAAPPTQTVDITATETWYPPRTPEAVGAIAQVESILEKLAQRYPEASEVQRVTVAALEVQHQANTDPIFKAGLIRATQAGSFALERVLTQNPFIEVTLDLFKTWLSHEERLNATRQATTA</sequence>
<evidence type="ECO:0000313" key="2">
    <source>
        <dbReference type="Proteomes" id="UP000607397"/>
    </source>
</evidence>
<dbReference type="EMBL" id="WVIC01000037">
    <property type="protein sequence ID" value="NCJ07984.1"/>
    <property type="molecule type" value="Genomic_DNA"/>
</dbReference>
<name>A0A8K2A8F8_9CYAN</name>
<proteinExistence type="predicted"/>
<accession>A0A8K2A8F8</accession>
<dbReference type="AlphaFoldDB" id="A0A8K2A8F8"/>
<dbReference type="InterPro" id="IPR051082">
    <property type="entry name" value="Pentapeptide-BTB/POZ_domain"/>
</dbReference>
<dbReference type="Pfam" id="PF00805">
    <property type="entry name" value="Pentapeptide"/>
    <property type="match status" value="5"/>
</dbReference>
<dbReference type="SUPFAM" id="SSF141571">
    <property type="entry name" value="Pentapeptide repeat-like"/>
    <property type="match status" value="2"/>
</dbReference>
<dbReference type="InterPro" id="IPR001646">
    <property type="entry name" value="5peptide_repeat"/>
</dbReference>
<protein>
    <recommendedName>
        <fullName evidence="3">Pentapeptide repeat-containing protein</fullName>
    </recommendedName>
</protein>
<gene>
    <name evidence="1" type="ORF">GS597_16015</name>
</gene>
<comment type="caution">
    <text evidence="1">The sequence shown here is derived from an EMBL/GenBank/DDBJ whole genome shotgun (WGS) entry which is preliminary data.</text>
</comment>
<evidence type="ECO:0008006" key="3">
    <source>
        <dbReference type="Google" id="ProtNLM"/>
    </source>
</evidence>
<dbReference type="Gene3D" id="2.160.20.80">
    <property type="entry name" value="E3 ubiquitin-protein ligase SopA"/>
    <property type="match status" value="3"/>
</dbReference>
<dbReference type="PANTHER" id="PTHR14136:SF17">
    <property type="entry name" value="BTB_POZ DOMAIN-CONTAINING PROTEIN KCTD9"/>
    <property type="match status" value="1"/>
</dbReference>
<dbReference type="PANTHER" id="PTHR14136">
    <property type="entry name" value="BTB_POZ DOMAIN-CONTAINING PROTEIN KCTD9"/>
    <property type="match status" value="1"/>
</dbReference>
<reference evidence="1" key="1">
    <citation type="submission" date="2019-12" db="EMBL/GenBank/DDBJ databases">
        <title>High-Quality draft genome sequences of three cyanobacteria isolated from the limestone walls of the Old Cathedral of Coimbra.</title>
        <authorList>
            <person name="Tiago I."/>
            <person name="Soares F."/>
            <person name="Portugal A."/>
        </authorList>
    </citation>
    <scope>NUCLEOTIDE SEQUENCE [LARGE SCALE GENOMIC DNA]</scope>
    <source>
        <strain evidence="1">C</strain>
    </source>
</reference>
<dbReference type="RefSeq" id="WP_161826458.1">
    <property type="nucleotide sequence ID" value="NZ_WVIC01000037.1"/>
</dbReference>
<evidence type="ECO:0000313" key="1">
    <source>
        <dbReference type="EMBL" id="NCJ07984.1"/>
    </source>
</evidence>
<dbReference type="Proteomes" id="UP000607397">
    <property type="component" value="Unassembled WGS sequence"/>
</dbReference>
<keyword evidence="2" id="KW-1185">Reference proteome</keyword>